<dbReference type="PANTHER" id="PTHR47186">
    <property type="entry name" value="LEUCINE-RICH REPEAT-CONTAINING PROTEIN 57"/>
    <property type="match status" value="1"/>
</dbReference>
<accession>A0AAD7PCF6</accession>
<reference evidence="3" key="1">
    <citation type="journal article" date="2023" name="Science">
        <title>Elucidation of the pathway for biosynthesis of saponin adjuvants from the soapbark tree.</title>
        <authorList>
            <person name="Reed J."/>
            <person name="Orme A."/>
            <person name="El-Demerdash A."/>
            <person name="Owen C."/>
            <person name="Martin L.B.B."/>
            <person name="Misra R.C."/>
            <person name="Kikuchi S."/>
            <person name="Rejzek M."/>
            <person name="Martin A.C."/>
            <person name="Harkess A."/>
            <person name="Leebens-Mack J."/>
            <person name="Louveau T."/>
            <person name="Stephenson M.J."/>
            <person name="Osbourn A."/>
        </authorList>
    </citation>
    <scope>NUCLEOTIDE SEQUENCE</scope>
    <source>
        <strain evidence="3">S10</strain>
    </source>
</reference>
<comment type="caution">
    <text evidence="3">The sequence shown here is derived from an EMBL/GenBank/DDBJ whole genome shotgun (WGS) entry which is preliminary data.</text>
</comment>
<organism evidence="3 4">
    <name type="scientific">Quillaja saponaria</name>
    <name type="common">Soap bark tree</name>
    <dbReference type="NCBI Taxonomy" id="32244"/>
    <lineage>
        <taxon>Eukaryota</taxon>
        <taxon>Viridiplantae</taxon>
        <taxon>Streptophyta</taxon>
        <taxon>Embryophyta</taxon>
        <taxon>Tracheophyta</taxon>
        <taxon>Spermatophyta</taxon>
        <taxon>Magnoliopsida</taxon>
        <taxon>eudicotyledons</taxon>
        <taxon>Gunneridae</taxon>
        <taxon>Pentapetalae</taxon>
        <taxon>rosids</taxon>
        <taxon>fabids</taxon>
        <taxon>Fabales</taxon>
        <taxon>Quillajaceae</taxon>
        <taxon>Quillaja</taxon>
    </lineage>
</organism>
<dbReference type="KEGG" id="qsa:O6P43_030097"/>
<evidence type="ECO:0000256" key="1">
    <source>
        <dbReference type="ARBA" id="ARBA00022737"/>
    </source>
</evidence>
<dbReference type="Proteomes" id="UP001163823">
    <property type="component" value="Chromosome 12"/>
</dbReference>
<dbReference type="InterPro" id="IPR032675">
    <property type="entry name" value="LRR_dom_sf"/>
</dbReference>
<evidence type="ECO:0000259" key="2">
    <source>
        <dbReference type="Pfam" id="PF23598"/>
    </source>
</evidence>
<protein>
    <submittedName>
        <fullName evidence="3">Disease resistance protein</fullName>
    </submittedName>
</protein>
<dbReference type="InterPro" id="IPR055414">
    <property type="entry name" value="LRR_R13L4/SHOC2-like"/>
</dbReference>
<dbReference type="AlphaFoldDB" id="A0AAD7PCF6"/>
<evidence type="ECO:0000313" key="4">
    <source>
        <dbReference type="Proteomes" id="UP001163823"/>
    </source>
</evidence>
<dbReference type="Gene3D" id="3.80.10.10">
    <property type="entry name" value="Ribonuclease Inhibitor"/>
    <property type="match status" value="1"/>
</dbReference>
<dbReference type="PANTHER" id="PTHR47186:SF57">
    <property type="entry name" value="OS02G0478300 PROTEIN"/>
    <property type="match status" value="1"/>
</dbReference>
<gene>
    <name evidence="3" type="ORF">O6P43_030097</name>
</gene>
<keyword evidence="4" id="KW-1185">Reference proteome</keyword>
<evidence type="ECO:0000313" key="3">
    <source>
        <dbReference type="EMBL" id="KAJ7949799.1"/>
    </source>
</evidence>
<dbReference type="SUPFAM" id="SSF52058">
    <property type="entry name" value="L domain-like"/>
    <property type="match status" value="1"/>
</dbReference>
<name>A0AAD7PCF6_QUISA</name>
<dbReference type="EMBL" id="JARAOO010000012">
    <property type="protein sequence ID" value="KAJ7949799.1"/>
    <property type="molecule type" value="Genomic_DNA"/>
</dbReference>
<sequence length="229" mass="26279">MLKDLHVLTLLEVEGDRVRQLRNLTNLRRLGLINLRETDEKDLCIAIEQMKSLKYICFITADEDEVLRLDALSSAPTYLTTLFLTCKLEKLPHWFPSLANLKRSLLKWTRSQEDLLPNIQALPNLAILALIRVYTGKQLYFGAGFKKLTELQVLNFPGLKQIIIEEGAMPGLVKLYIDTCKHLRTVPNGIEYLTSLQELIVADASAEFIENVNGEDYARVQHIPWRIIY</sequence>
<proteinExistence type="predicted"/>
<keyword evidence="1" id="KW-0677">Repeat</keyword>
<feature type="domain" description="Disease resistance R13L4/SHOC-2-like LRR" evidence="2">
    <location>
        <begin position="2"/>
        <end position="201"/>
    </location>
</feature>
<dbReference type="Pfam" id="PF23598">
    <property type="entry name" value="LRR_14"/>
    <property type="match status" value="1"/>
</dbReference>